<evidence type="ECO:0000313" key="2">
    <source>
        <dbReference type="Proteomes" id="UP001331515"/>
    </source>
</evidence>
<comment type="caution">
    <text evidence="1">The sequence shown here is derived from an EMBL/GenBank/DDBJ whole genome shotgun (WGS) entry which is preliminary data.</text>
</comment>
<dbReference type="AlphaFoldDB" id="A0AAN8E3R8"/>
<organism evidence="1 2">
    <name type="scientific">Champsocephalus gunnari</name>
    <name type="common">Mackerel icefish</name>
    <dbReference type="NCBI Taxonomy" id="52237"/>
    <lineage>
        <taxon>Eukaryota</taxon>
        <taxon>Metazoa</taxon>
        <taxon>Chordata</taxon>
        <taxon>Craniata</taxon>
        <taxon>Vertebrata</taxon>
        <taxon>Euteleostomi</taxon>
        <taxon>Actinopterygii</taxon>
        <taxon>Neopterygii</taxon>
        <taxon>Teleostei</taxon>
        <taxon>Neoteleostei</taxon>
        <taxon>Acanthomorphata</taxon>
        <taxon>Eupercaria</taxon>
        <taxon>Perciformes</taxon>
        <taxon>Notothenioidei</taxon>
        <taxon>Channichthyidae</taxon>
        <taxon>Champsocephalus</taxon>
    </lineage>
</organism>
<reference evidence="1 2" key="1">
    <citation type="journal article" date="2023" name="Mol. Biol. Evol.">
        <title>Genomics of Secondarily Temperate Adaptation in the Only Non-Antarctic Icefish.</title>
        <authorList>
            <person name="Rivera-Colon A.G."/>
            <person name="Rayamajhi N."/>
            <person name="Minhas B.F."/>
            <person name="Madrigal G."/>
            <person name="Bilyk K.T."/>
            <person name="Yoon V."/>
            <person name="Hune M."/>
            <person name="Gregory S."/>
            <person name="Cheng C.H.C."/>
            <person name="Catchen J.M."/>
        </authorList>
    </citation>
    <scope>NUCLEOTIDE SEQUENCE [LARGE SCALE GENOMIC DNA]</scope>
    <source>
        <tissue evidence="1">White muscle</tissue>
    </source>
</reference>
<protein>
    <submittedName>
        <fullName evidence="1">Uncharacterized protein</fullName>
    </submittedName>
</protein>
<dbReference type="EMBL" id="JAURVH010001517">
    <property type="protein sequence ID" value="KAK5929713.1"/>
    <property type="molecule type" value="Genomic_DNA"/>
</dbReference>
<evidence type="ECO:0000313" key="1">
    <source>
        <dbReference type="EMBL" id="KAK5929713.1"/>
    </source>
</evidence>
<proteinExistence type="predicted"/>
<accession>A0AAN8E3R8</accession>
<name>A0AAN8E3R8_CHAGU</name>
<sequence length="121" mass="14137">MRREIKGMSFSFHCEEKDGPVHILTQGWVSTFSSLNTNFFQACTDNAWQTPVGLKLPPDPRSRRWHTYITRCKEDWIHLFFCPHYRHSKLSVWATGEDTDFKRHIGPIVPLDVCRGGFKAK</sequence>
<gene>
    <name evidence="1" type="ORF">CgunFtcFv8_010928</name>
</gene>
<keyword evidence="2" id="KW-1185">Reference proteome</keyword>
<dbReference type="Proteomes" id="UP001331515">
    <property type="component" value="Unassembled WGS sequence"/>
</dbReference>